<proteinExistence type="inferred from homology"/>
<dbReference type="GO" id="GO:0003677">
    <property type="term" value="F:DNA binding"/>
    <property type="evidence" value="ECO:0007669"/>
    <property type="project" value="UniProtKB-KW"/>
</dbReference>
<evidence type="ECO:0000256" key="2">
    <source>
        <dbReference type="ARBA" id="ARBA00022747"/>
    </source>
</evidence>
<dbReference type="Pfam" id="PF01420">
    <property type="entry name" value="Methylase_S"/>
    <property type="match status" value="1"/>
</dbReference>
<dbReference type="PIRSF" id="PIRSF036177">
    <property type="entry name" value="HsdS_prd"/>
    <property type="match status" value="1"/>
</dbReference>
<evidence type="ECO:0000256" key="4">
    <source>
        <dbReference type="SAM" id="Coils"/>
    </source>
</evidence>
<dbReference type="Proteomes" id="UP000306241">
    <property type="component" value="Chromosome"/>
</dbReference>
<dbReference type="GO" id="GO:0009307">
    <property type="term" value="P:DNA restriction-modification system"/>
    <property type="evidence" value="ECO:0007669"/>
    <property type="project" value="UniProtKB-KW"/>
</dbReference>
<reference evidence="6 7" key="1">
    <citation type="submission" date="2019-05" db="EMBL/GenBank/DDBJ databases">
        <authorList>
            <consortium name="Pathogen Informatics"/>
        </authorList>
    </citation>
    <scope>NUCLEOTIDE SEQUENCE [LARGE SCALE GENOMIC DNA]</scope>
    <source>
        <strain evidence="6 7">NCTC10924</strain>
    </source>
</reference>
<dbReference type="InterPro" id="IPR017043">
    <property type="entry name" value="HsdS_prd"/>
</dbReference>
<dbReference type="PANTHER" id="PTHR30408">
    <property type="entry name" value="TYPE-1 RESTRICTION ENZYME ECOKI SPECIFICITY PROTEIN"/>
    <property type="match status" value="1"/>
</dbReference>
<organism evidence="6 7">
    <name type="scientific">Streptococcus porcinus</name>
    <dbReference type="NCBI Taxonomy" id="1340"/>
    <lineage>
        <taxon>Bacteria</taxon>
        <taxon>Bacillati</taxon>
        <taxon>Bacillota</taxon>
        <taxon>Bacilli</taxon>
        <taxon>Lactobacillales</taxon>
        <taxon>Streptococcaceae</taxon>
        <taxon>Streptococcus</taxon>
    </lineage>
</organism>
<feature type="coiled-coil region" evidence="4">
    <location>
        <begin position="166"/>
        <end position="193"/>
    </location>
</feature>
<protein>
    <submittedName>
        <fullName evidence="6">Type I restriction-modification system specificty subunit</fullName>
    </submittedName>
</protein>
<sequence>MNEDLENYLNNSDIKKITIGDVVECFKGKAVSSKVEDGEFALINLSDMSLAGINYQNLRTFHLERRQLLRYFLEDGDVLIASKGTVKKVCVFQKQKREIVASSNITVLRPLDKLRGYYIKFFLDSDIGQQLLDRADHGKDVINLSTKELLEIPVPAMPLVKQDYLISQYLRGLSEYQRKIQRAEQEWYHLQNDIEKSIYK</sequence>
<keyword evidence="4" id="KW-0175">Coiled coil</keyword>
<name>A0A4V0H2W6_STRPO</name>
<evidence type="ECO:0000256" key="1">
    <source>
        <dbReference type="ARBA" id="ARBA00010923"/>
    </source>
</evidence>
<dbReference type="InterPro" id="IPR052021">
    <property type="entry name" value="Type-I_RS_S_subunit"/>
</dbReference>
<dbReference type="SUPFAM" id="SSF116734">
    <property type="entry name" value="DNA methylase specificity domain"/>
    <property type="match status" value="1"/>
</dbReference>
<evidence type="ECO:0000259" key="5">
    <source>
        <dbReference type="Pfam" id="PF01420"/>
    </source>
</evidence>
<keyword evidence="3" id="KW-0238">DNA-binding</keyword>
<comment type="similarity">
    <text evidence="1">Belongs to the type-I restriction system S methylase family.</text>
</comment>
<dbReference type="OrthoDB" id="9814572at2"/>
<dbReference type="AlphaFoldDB" id="A0A4V0H2W6"/>
<dbReference type="InterPro" id="IPR000055">
    <property type="entry name" value="Restrct_endonuc_typeI_TRD"/>
</dbReference>
<dbReference type="Gene3D" id="3.90.220.20">
    <property type="entry name" value="DNA methylase specificity domains"/>
    <property type="match status" value="1"/>
</dbReference>
<dbReference type="RefSeq" id="WP_003083713.1">
    <property type="nucleotide sequence ID" value="NZ_CP070236.1"/>
</dbReference>
<feature type="domain" description="Type I restriction modification DNA specificity" evidence="5">
    <location>
        <begin position="11"/>
        <end position="175"/>
    </location>
</feature>
<dbReference type="InterPro" id="IPR044946">
    <property type="entry name" value="Restrct_endonuc_typeI_TRD_sf"/>
</dbReference>
<keyword evidence="2" id="KW-0680">Restriction system</keyword>
<dbReference type="EMBL" id="LR594052">
    <property type="protein sequence ID" value="VTT43444.1"/>
    <property type="molecule type" value="Genomic_DNA"/>
</dbReference>
<gene>
    <name evidence="6" type="primary">hsdS2</name>
    <name evidence="6" type="ORF">NCTC10924_00836</name>
</gene>
<accession>A0A4V0H2W6</accession>
<evidence type="ECO:0000313" key="6">
    <source>
        <dbReference type="EMBL" id="VTT43444.1"/>
    </source>
</evidence>
<evidence type="ECO:0000256" key="3">
    <source>
        <dbReference type="ARBA" id="ARBA00023125"/>
    </source>
</evidence>
<evidence type="ECO:0000313" key="7">
    <source>
        <dbReference type="Proteomes" id="UP000306241"/>
    </source>
</evidence>
<dbReference type="PANTHER" id="PTHR30408:SF12">
    <property type="entry name" value="TYPE I RESTRICTION ENZYME MJAVIII SPECIFICITY SUBUNIT"/>
    <property type="match status" value="1"/>
</dbReference>